<name>A0A0F9NAC7_9ZZZZ</name>
<gene>
    <name evidence="7" type="ORF">LCGC14_0991160</name>
</gene>
<dbReference type="Gene3D" id="1.20.140.160">
    <property type="match status" value="1"/>
</dbReference>
<keyword evidence="5" id="KW-0804">Transcription</keyword>
<dbReference type="EMBL" id="LAZR01003766">
    <property type="protein sequence ID" value="KKN14929.1"/>
    <property type="molecule type" value="Genomic_DNA"/>
</dbReference>
<protein>
    <recommendedName>
        <fullName evidence="6">RNA polymerase sigma-70 domain-containing protein</fullName>
    </recommendedName>
</protein>
<dbReference type="AlphaFoldDB" id="A0A0F9NAC7"/>
<dbReference type="InterPro" id="IPR013325">
    <property type="entry name" value="RNA_pol_sigma_r2"/>
</dbReference>
<keyword evidence="4" id="KW-0238">DNA-binding</keyword>
<dbReference type="InterPro" id="IPR014284">
    <property type="entry name" value="RNA_pol_sigma-70_dom"/>
</dbReference>
<dbReference type="Pfam" id="PF04542">
    <property type="entry name" value="Sigma70_r2"/>
    <property type="match status" value="1"/>
</dbReference>
<evidence type="ECO:0000256" key="4">
    <source>
        <dbReference type="ARBA" id="ARBA00023125"/>
    </source>
</evidence>
<dbReference type="PANTHER" id="PTHR30376">
    <property type="entry name" value="SIGMA FACTOR RPOH HEAT SHOCK RELATED"/>
    <property type="match status" value="1"/>
</dbReference>
<dbReference type="PANTHER" id="PTHR30376:SF3">
    <property type="entry name" value="RNA POLYMERASE SIGMA FACTOR RPOH"/>
    <property type="match status" value="1"/>
</dbReference>
<dbReference type="InterPro" id="IPR050813">
    <property type="entry name" value="Sigma-70_Factor"/>
</dbReference>
<dbReference type="InterPro" id="IPR007627">
    <property type="entry name" value="RNA_pol_sigma70_r2"/>
</dbReference>
<dbReference type="GO" id="GO:0016987">
    <property type="term" value="F:sigma factor activity"/>
    <property type="evidence" value="ECO:0007669"/>
    <property type="project" value="UniProtKB-KW"/>
</dbReference>
<evidence type="ECO:0000313" key="7">
    <source>
        <dbReference type="EMBL" id="KKN14929.1"/>
    </source>
</evidence>
<sequence length="282" mass="33126">MSEENSFQRYVSMISKIPLLTDKQEKDLTIQYAKNKTIPLRDKLISHNLRLVVKAAHKYSFTSDNVADLFQEGSIGLMIGVEKFDPTRGVRLGNYCYNWIMAYIMRYIINNARLVKIGTTIAQRKLFFNLAKTKAKYRTRGIDISEEDLAKELDVKPHELRDAEQWLFAKTISLDVNDNPESDKRDYIERKRPDIIEDKSPDPNELLEQMELKRTMGKLLPRFMNGLSVKDKAVFERRIVKYDSDTLDSIGSDLKLTRERIRQIETRLKDKFQRYLTFQLDM</sequence>
<dbReference type="SUPFAM" id="SSF88659">
    <property type="entry name" value="Sigma3 and sigma4 domains of RNA polymerase sigma factors"/>
    <property type="match status" value="1"/>
</dbReference>
<evidence type="ECO:0000256" key="5">
    <source>
        <dbReference type="ARBA" id="ARBA00023163"/>
    </source>
</evidence>
<accession>A0A0F9NAC7</accession>
<organism evidence="7">
    <name type="scientific">marine sediment metagenome</name>
    <dbReference type="NCBI Taxonomy" id="412755"/>
    <lineage>
        <taxon>unclassified sequences</taxon>
        <taxon>metagenomes</taxon>
        <taxon>ecological metagenomes</taxon>
    </lineage>
</organism>
<keyword evidence="2" id="KW-0805">Transcription regulation</keyword>
<dbReference type="Pfam" id="PF04545">
    <property type="entry name" value="Sigma70_r4"/>
    <property type="match status" value="1"/>
</dbReference>
<dbReference type="InterPro" id="IPR000943">
    <property type="entry name" value="RNA_pol_sigma70"/>
</dbReference>
<evidence type="ECO:0000256" key="2">
    <source>
        <dbReference type="ARBA" id="ARBA00023015"/>
    </source>
</evidence>
<dbReference type="SUPFAM" id="SSF88946">
    <property type="entry name" value="Sigma2 domain of RNA polymerase sigma factors"/>
    <property type="match status" value="1"/>
</dbReference>
<comment type="caution">
    <text evidence="7">The sequence shown here is derived from an EMBL/GenBank/DDBJ whole genome shotgun (WGS) entry which is preliminary data.</text>
</comment>
<evidence type="ECO:0000256" key="3">
    <source>
        <dbReference type="ARBA" id="ARBA00023082"/>
    </source>
</evidence>
<dbReference type="PROSITE" id="PS00715">
    <property type="entry name" value="SIGMA70_1"/>
    <property type="match status" value="1"/>
</dbReference>
<dbReference type="GO" id="GO:0006352">
    <property type="term" value="P:DNA-templated transcription initiation"/>
    <property type="evidence" value="ECO:0007669"/>
    <property type="project" value="InterPro"/>
</dbReference>
<dbReference type="InterPro" id="IPR007630">
    <property type="entry name" value="RNA_pol_sigma70_r4"/>
</dbReference>
<proteinExistence type="inferred from homology"/>
<dbReference type="InterPro" id="IPR013324">
    <property type="entry name" value="RNA_pol_sigma_r3/r4-like"/>
</dbReference>
<comment type="similarity">
    <text evidence="1">Belongs to the sigma-70 factor family.</text>
</comment>
<evidence type="ECO:0000256" key="1">
    <source>
        <dbReference type="ARBA" id="ARBA00007788"/>
    </source>
</evidence>
<dbReference type="Gene3D" id="1.20.120.1810">
    <property type="match status" value="1"/>
</dbReference>
<dbReference type="NCBIfam" id="TIGR02937">
    <property type="entry name" value="sigma70-ECF"/>
    <property type="match status" value="1"/>
</dbReference>
<dbReference type="PRINTS" id="PR00046">
    <property type="entry name" value="SIGMA70FCT"/>
</dbReference>
<reference evidence="7" key="1">
    <citation type="journal article" date="2015" name="Nature">
        <title>Complex archaea that bridge the gap between prokaryotes and eukaryotes.</title>
        <authorList>
            <person name="Spang A."/>
            <person name="Saw J.H."/>
            <person name="Jorgensen S.L."/>
            <person name="Zaremba-Niedzwiedzka K."/>
            <person name="Martijn J."/>
            <person name="Lind A.E."/>
            <person name="van Eijk R."/>
            <person name="Schleper C."/>
            <person name="Guy L."/>
            <person name="Ettema T.J."/>
        </authorList>
    </citation>
    <scope>NUCLEOTIDE SEQUENCE</scope>
</reference>
<feature type="domain" description="RNA polymerase sigma-70" evidence="6">
    <location>
        <begin position="68"/>
        <end position="81"/>
    </location>
</feature>
<dbReference type="GO" id="GO:0003677">
    <property type="term" value="F:DNA binding"/>
    <property type="evidence" value="ECO:0007669"/>
    <property type="project" value="UniProtKB-KW"/>
</dbReference>
<keyword evidence="3" id="KW-0731">Sigma factor</keyword>
<evidence type="ECO:0000259" key="6">
    <source>
        <dbReference type="PROSITE" id="PS00715"/>
    </source>
</evidence>